<dbReference type="CDD" id="cd10441">
    <property type="entry name" value="GIY-YIG_COG1833"/>
    <property type="match status" value="1"/>
</dbReference>
<protein>
    <submittedName>
        <fullName evidence="1">DUF123 domain-containing protein</fullName>
    </submittedName>
</protein>
<dbReference type="Proteomes" id="UP000248044">
    <property type="component" value="Chromosome"/>
</dbReference>
<reference evidence="1 2" key="1">
    <citation type="submission" date="2018-05" db="EMBL/GenBank/DDBJ databases">
        <title>Complete Genome Sequences of Extremely Thermoacidophilic, Metal-Mobilizing Type-Strain Members of the Archaeal Family Sulfolobaceae: Acidianus brierleyi DSM-1651T, Acidianus sulfidivorans DSM-18786T, Metallosphaera hakonensis DSM-7519T, and Metallosphaera prunae DSM-10039T.</title>
        <authorList>
            <person name="Counts J.A."/>
            <person name="Kelly R.M."/>
        </authorList>
    </citation>
    <scope>NUCLEOTIDE SEQUENCE [LARGE SCALE GENOMIC DNA]</scope>
    <source>
        <strain evidence="1 2">DSM 1651</strain>
    </source>
</reference>
<accession>A0A2U9IGL5</accession>
<dbReference type="PANTHER" id="PTHR37460">
    <property type="entry name" value="ENDONUCLEASE III"/>
    <property type="match status" value="1"/>
</dbReference>
<organism evidence="1 2">
    <name type="scientific">Acidianus brierleyi</name>
    <dbReference type="NCBI Taxonomy" id="41673"/>
    <lineage>
        <taxon>Archaea</taxon>
        <taxon>Thermoproteota</taxon>
        <taxon>Thermoprotei</taxon>
        <taxon>Sulfolobales</taxon>
        <taxon>Sulfolobaceae</taxon>
        <taxon>Acidianus</taxon>
    </lineage>
</organism>
<evidence type="ECO:0000313" key="1">
    <source>
        <dbReference type="EMBL" id="AWR95181.1"/>
    </source>
</evidence>
<sequence length="119" mass="13678">MKGYIVFLNCKKGKIKTKGKEFIIDDGNYAYVGSCGNYCDKRISRHMRKEKENFHWHIDYLSDICTPIAVLVLNMEEKEIASKFSNFPSIHGFGSADDKRNKSHLFKINIISAITTLKL</sequence>
<dbReference type="GeneID" id="36832852"/>
<gene>
    <name evidence="1" type="ORF">DFR85_11810</name>
</gene>
<dbReference type="KEGG" id="abri:DFR85_11810"/>
<proteinExistence type="predicted"/>
<dbReference type="InterPro" id="IPR002837">
    <property type="entry name" value="DUF123"/>
</dbReference>
<name>A0A2U9IGL5_9CREN</name>
<dbReference type="EMBL" id="CP029289">
    <property type="protein sequence ID" value="AWR95181.1"/>
    <property type="molecule type" value="Genomic_DNA"/>
</dbReference>
<evidence type="ECO:0000313" key="2">
    <source>
        <dbReference type="Proteomes" id="UP000248044"/>
    </source>
</evidence>
<dbReference type="RefSeq" id="WP_110271062.1">
    <property type="nucleotide sequence ID" value="NZ_CP029289.2"/>
</dbReference>
<dbReference type="AlphaFoldDB" id="A0A2U9IGL5"/>
<dbReference type="PANTHER" id="PTHR37460:SF1">
    <property type="entry name" value="ENDONUCLEASE III"/>
    <property type="match status" value="1"/>
</dbReference>
<dbReference type="OrthoDB" id="17296at2157"/>
<dbReference type="Pfam" id="PF01986">
    <property type="entry name" value="DUF123"/>
    <property type="match status" value="1"/>
</dbReference>
<keyword evidence="2" id="KW-1185">Reference proteome</keyword>